<comment type="caution">
    <text evidence="2">The sequence shown here is derived from an EMBL/GenBank/DDBJ whole genome shotgun (WGS) entry which is preliminary data.</text>
</comment>
<dbReference type="InterPro" id="IPR000297">
    <property type="entry name" value="PPIase_PpiC"/>
</dbReference>
<reference evidence="2" key="1">
    <citation type="submission" date="2020-05" db="EMBL/GenBank/DDBJ databases">
        <title>Sulfur intermediates as new biogeochemical hubs in an aquatic model microbial ecosystem.</title>
        <authorList>
            <person name="Vigneron A."/>
        </authorList>
    </citation>
    <scope>NUCLEOTIDE SEQUENCE</scope>
    <source>
        <strain evidence="2">Bin.250</strain>
    </source>
</reference>
<evidence type="ECO:0000313" key="3">
    <source>
        <dbReference type="Proteomes" id="UP000754644"/>
    </source>
</evidence>
<dbReference type="Proteomes" id="UP000754644">
    <property type="component" value="Unassembled WGS sequence"/>
</dbReference>
<accession>A0A973A7V4</accession>
<evidence type="ECO:0000313" key="2">
    <source>
        <dbReference type="EMBL" id="NQV63737.1"/>
    </source>
</evidence>
<feature type="domain" description="PpiC" evidence="1">
    <location>
        <begin position="160"/>
        <end position="291"/>
    </location>
</feature>
<dbReference type="Pfam" id="PF13145">
    <property type="entry name" value="Rotamase_2"/>
    <property type="match status" value="1"/>
</dbReference>
<gene>
    <name evidence="2" type="ORF">HQ497_00105</name>
</gene>
<sequence length="342" mass="38889">MVNGKPARWRWAAKLNKPWLHFMVLGAVLFQLQPVFWPEPKTVIPPLSEARISTLQEQWLASTGRQPTIEQTANFIALARDRDMLLQRALELKFHLQDPVIYQRLIRNMNFLQLGEGLPEAELFHQALSMGLHLDDEVVKRRLIQLMEQQLLADSPATQPSAADIAAAFATRQAELRRPPVYSFEHLFFTSDQAAEAAAIFATIAAQKLDVRSARQLGSPFMQGHQFTRQTPNQLARNFGKGFVMGLEQAVNQSRMTQPQWLGPIASAYGLHYLWLTEFEPPHAAELREVERQLIIDLEYAAENRALQCAIAMLREHYDMQQQTLKGNELTPTDGNDPQACQ</sequence>
<evidence type="ECO:0000259" key="1">
    <source>
        <dbReference type="Pfam" id="PF13145"/>
    </source>
</evidence>
<proteinExistence type="predicted"/>
<name>A0A973A7V4_9GAMM</name>
<keyword evidence="2" id="KW-0413">Isomerase</keyword>
<protein>
    <submittedName>
        <fullName evidence="2">Peptidyl-prolyl cis-trans isomerase</fullName>
    </submittedName>
</protein>
<organism evidence="2 3">
    <name type="scientific">SAR86 cluster bacterium</name>
    <dbReference type="NCBI Taxonomy" id="2030880"/>
    <lineage>
        <taxon>Bacteria</taxon>
        <taxon>Pseudomonadati</taxon>
        <taxon>Pseudomonadota</taxon>
        <taxon>Gammaproteobacteria</taxon>
        <taxon>SAR86 cluster</taxon>
    </lineage>
</organism>
<dbReference type="EMBL" id="JABMOJ010000005">
    <property type="protein sequence ID" value="NQV63737.1"/>
    <property type="molecule type" value="Genomic_DNA"/>
</dbReference>
<dbReference type="AlphaFoldDB" id="A0A973A7V4"/>
<dbReference type="GO" id="GO:0003755">
    <property type="term" value="F:peptidyl-prolyl cis-trans isomerase activity"/>
    <property type="evidence" value="ECO:0007669"/>
    <property type="project" value="InterPro"/>
</dbReference>